<dbReference type="Proteomes" id="UP001164539">
    <property type="component" value="Chromosome 8"/>
</dbReference>
<reference evidence="1 2" key="1">
    <citation type="journal article" date="2023" name="Science">
        <title>Complex scaffold remodeling in plant triterpene biosynthesis.</title>
        <authorList>
            <person name="De La Pena R."/>
            <person name="Hodgson H."/>
            <person name="Liu J.C."/>
            <person name="Stephenson M.J."/>
            <person name="Martin A.C."/>
            <person name="Owen C."/>
            <person name="Harkess A."/>
            <person name="Leebens-Mack J."/>
            <person name="Jimenez L.E."/>
            <person name="Osbourn A."/>
            <person name="Sattely E.S."/>
        </authorList>
    </citation>
    <scope>NUCLEOTIDE SEQUENCE [LARGE SCALE GENOMIC DNA]</scope>
    <source>
        <strain evidence="2">cv. JPN11</strain>
        <tissue evidence="1">Leaf</tissue>
    </source>
</reference>
<dbReference type="EMBL" id="CM051401">
    <property type="protein sequence ID" value="KAJ4711898.1"/>
    <property type="molecule type" value="Genomic_DNA"/>
</dbReference>
<accession>A0ACC1XKR2</accession>
<comment type="caution">
    <text evidence="1">The sequence shown here is derived from an EMBL/GenBank/DDBJ whole genome shotgun (WGS) entry which is preliminary data.</text>
</comment>
<proteinExistence type="predicted"/>
<gene>
    <name evidence="1" type="ORF">OWV82_014239</name>
</gene>
<evidence type="ECO:0000313" key="1">
    <source>
        <dbReference type="EMBL" id="KAJ4711898.1"/>
    </source>
</evidence>
<sequence>MKRLKLPELNSGYASGCTMKKRSGVKKITSRDSAALANKEKVVDNKDSEPSSRHFSREGGTPVGILFAGGVSSEEGGRRSMTCASHGLISIIGRRRVMEDAVTVSIGETDSYDLFAVYDGHGGTHASNVCRERLHLLIAKEVEEKGRLVGGGGDRRLKYWEDVMTACFTKMDEEVSRRGDGDVEDEVESVGSTAVVVMVGNDELVVANCGDARAVLCRGGVAVPLSRDHKPDRPDEKERVEAAGGSIVSWNGSRVLGVLATSRSIGDQYLKPYVISDPEVTVNERTELDDFLIIASDGLWDVVSNEFACEVVKGCFNGQLRMRFPEECSGNFAEETATTLTELALARGSKDNISVIVVELKTSSTIIS</sequence>
<name>A0ACC1XKR2_MELAZ</name>
<organism evidence="1 2">
    <name type="scientific">Melia azedarach</name>
    <name type="common">Chinaberry tree</name>
    <dbReference type="NCBI Taxonomy" id="155640"/>
    <lineage>
        <taxon>Eukaryota</taxon>
        <taxon>Viridiplantae</taxon>
        <taxon>Streptophyta</taxon>
        <taxon>Embryophyta</taxon>
        <taxon>Tracheophyta</taxon>
        <taxon>Spermatophyta</taxon>
        <taxon>Magnoliopsida</taxon>
        <taxon>eudicotyledons</taxon>
        <taxon>Gunneridae</taxon>
        <taxon>Pentapetalae</taxon>
        <taxon>rosids</taxon>
        <taxon>malvids</taxon>
        <taxon>Sapindales</taxon>
        <taxon>Meliaceae</taxon>
        <taxon>Melia</taxon>
    </lineage>
</organism>
<evidence type="ECO:0000313" key="2">
    <source>
        <dbReference type="Proteomes" id="UP001164539"/>
    </source>
</evidence>
<protein>
    <submittedName>
        <fullName evidence="1">Protein phosphatase 2C</fullName>
    </submittedName>
</protein>
<keyword evidence="2" id="KW-1185">Reference proteome</keyword>